<feature type="domain" description="F-box" evidence="1">
    <location>
        <begin position="66"/>
        <end position="96"/>
    </location>
</feature>
<name>A0A2G5I1T0_CERBT</name>
<dbReference type="InterPro" id="IPR001810">
    <property type="entry name" value="F-box_dom"/>
</dbReference>
<comment type="caution">
    <text evidence="2">The sequence shown here is derived from an EMBL/GenBank/DDBJ whole genome shotgun (WGS) entry which is preliminary data.</text>
</comment>
<dbReference type="OrthoDB" id="3630336at2759"/>
<dbReference type="EMBL" id="LKMD01000102">
    <property type="protein sequence ID" value="PIA98482.1"/>
    <property type="molecule type" value="Genomic_DNA"/>
</dbReference>
<organism evidence="2 3">
    <name type="scientific">Cercospora beticola</name>
    <name type="common">Sugarbeet leaf spot fungus</name>
    <dbReference type="NCBI Taxonomy" id="122368"/>
    <lineage>
        <taxon>Eukaryota</taxon>
        <taxon>Fungi</taxon>
        <taxon>Dikarya</taxon>
        <taxon>Ascomycota</taxon>
        <taxon>Pezizomycotina</taxon>
        <taxon>Dothideomycetes</taxon>
        <taxon>Dothideomycetidae</taxon>
        <taxon>Mycosphaerellales</taxon>
        <taxon>Mycosphaerellaceae</taxon>
        <taxon>Cercospora</taxon>
    </lineage>
</organism>
<dbReference type="InterPro" id="IPR036047">
    <property type="entry name" value="F-box-like_dom_sf"/>
</dbReference>
<dbReference type="Pfam" id="PF00646">
    <property type="entry name" value="F-box"/>
    <property type="match status" value="1"/>
</dbReference>
<evidence type="ECO:0000313" key="2">
    <source>
        <dbReference type="EMBL" id="PIA98482.1"/>
    </source>
</evidence>
<proteinExistence type="predicted"/>
<dbReference type="CDD" id="cd09917">
    <property type="entry name" value="F-box_SF"/>
    <property type="match status" value="1"/>
</dbReference>
<protein>
    <recommendedName>
        <fullName evidence="1">F-box domain-containing protein</fullName>
    </recommendedName>
</protein>
<reference evidence="2 3" key="1">
    <citation type="submission" date="2015-10" db="EMBL/GenBank/DDBJ databases">
        <title>The cercosporin biosynthetic gene cluster was horizontally transferred to several fungal lineages and shown to be expanded in Cercospora beticola based on microsynteny with recipient genomes.</title>
        <authorList>
            <person name="De Jonge R."/>
            <person name="Ebert M.K."/>
            <person name="Suttle J.C."/>
            <person name="Jurick Ii W.M."/>
            <person name="Secor G.A."/>
            <person name="Thomma B.P."/>
            <person name="Van De Peer Y."/>
            <person name="Bolton M.D."/>
        </authorList>
    </citation>
    <scope>NUCLEOTIDE SEQUENCE [LARGE SCALE GENOMIC DNA]</scope>
    <source>
        <strain evidence="2 3">09-40</strain>
    </source>
</reference>
<dbReference type="Proteomes" id="UP000230605">
    <property type="component" value="Chromosome 2"/>
</dbReference>
<gene>
    <name evidence="2" type="ORF">CB0940_05906</name>
</gene>
<accession>A0A2G5I1T0</accession>
<dbReference type="SUPFAM" id="SSF81383">
    <property type="entry name" value="F-box domain"/>
    <property type="match status" value="1"/>
</dbReference>
<evidence type="ECO:0000313" key="3">
    <source>
        <dbReference type="Proteomes" id="UP000230605"/>
    </source>
</evidence>
<evidence type="ECO:0000259" key="1">
    <source>
        <dbReference type="Pfam" id="PF00646"/>
    </source>
</evidence>
<sequence length="339" mass="38072">MNRIPSTLTSWHCLKMSPLEAEVSPFDNAGAKPSAVTHSVAEEQDQQDVALTAGTPAKDAAFDTAELVENVLVYLDVCDIVKAQRICKFFRNVIASSVAIQEKFLVRLRHKGQIWRVQEHGNPGPHLIGPHRLTLVSETYDLPEGIRGYTEDDENRWMPNAVNALLVQPNRPDDILDILLTSAEVHAGPKLLKGLQQILAGVAAPLLEKMHFTDGPTPGVTIDIEWAFPERSEYTCRTWITAPYRREGWTIGHIFKAVTRNPFATAFFCTHIFTSSRDGVEVTKDVRYGLFGDLNREILRRWGPEAHVQAKEVSFGLSRIMLPWEELKDGLVLQIIDDE</sequence>
<dbReference type="AlphaFoldDB" id="A0A2G5I1T0"/>